<evidence type="ECO:0000313" key="3">
    <source>
        <dbReference type="EMBL" id="WAR02264.1"/>
    </source>
</evidence>
<name>A0ABY7DZA5_MYAAR</name>
<dbReference type="InterPro" id="IPR050863">
    <property type="entry name" value="CenT-Element_Derived"/>
</dbReference>
<feature type="region of interest" description="Disordered" evidence="1">
    <location>
        <begin position="308"/>
        <end position="349"/>
    </location>
</feature>
<dbReference type="Proteomes" id="UP001164746">
    <property type="component" value="Chromosome 4"/>
</dbReference>
<accession>A0ABY7DZA5</accession>
<dbReference type="PANTHER" id="PTHR19303:SF74">
    <property type="entry name" value="POGO TRANSPOSABLE ELEMENT WITH KRAB DOMAIN"/>
    <property type="match status" value="1"/>
</dbReference>
<dbReference type="InterPro" id="IPR036397">
    <property type="entry name" value="RNaseH_sf"/>
</dbReference>
<evidence type="ECO:0000259" key="2">
    <source>
        <dbReference type="Pfam" id="PF03184"/>
    </source>
</evidence>
<dbReference type="EMBL" id="CP111015">
    <property type="protein sequence ID" value="WAR02264.1"/>
    <property type="molecule type" value="Genomic_DNA"/>
</dbReference>
<sequence length="349" mass="39567">MIKRVLSGMGVTDGTNVHREDDRVKVIAPRKGNVKRQRVLTADHVTAHLCISADGKVLPPCIIFKDSFPHRTYKDGVPGIWLFATSIIGYMNTDIFCQWFERCFLPNCGRARPVVLVMDNHNSHVSLPLIESARANQVVGGFTRTAQPHLLQPLDVHINGPLKEKVKTVCRNLGLYRCGVNVSNAKLQVVLAYALDQVTPSSIKEAFRRSGLYPPNRQAIPEEDLVPSSFQVQTPDENEPPRTCGTCGHFLAHLAEILVPPPVLPKPQRISSRSVTAGRVISGDEMLRALQDKAAEEERKQVAIEERAKQREEKRKRRLEEEEERLVKRRKRDEEMIQKEEQKKRERAE</sequence>
<dbReference type="Gene3D" id="3.30.420.10">
    <property type="entry name" value="Ribonuclease H-like superfamily/Ribonuclease H"/>
    <property type="match status" value="1"/>
</dbReference>
<dbReference type="InterPro" id="IPR004875">
    <property type="entry name" value="DDE_SF_endonuclease_dom"/>
</dbReference>
<dbReference type="Pfam" id="PF03184">
    <property type="entry name" value="DDE_1"/>
    <property type="match status" value="1"/>
</dbReference>
<gene>
    <name evidence="3" type="ORF">MAR_008822</name>
</gene>
<keyword evidence="4" id="KW-1185">Reference proteome</keyword>
<reference evidence="3" key="1">
    <citation type="submission" date="2022-11" db="EMBL/GenBank/DDBJ databases">
        <title>Centuries of genome instability and evolution in soft-shell clam transmissible cancer (bioRxiv).</title>
        <authorList>
            <person name="Hart S.F.M."/>
            <person name="Yonemitsu M.A."/>
            <person name="Giersch R.M."/>
            <person name="Beal B.F."/>
            <person name="Arriagada G."/>
            <person name="Davis B.W."/>
            <person name="Ostrander E.A."/>
            <person name="Goff S.P."/>
            <person name="Metzger M.J."/>
        </authorList>
    </citation>
    <scope>NUCLEOTIDE SEQUENCE</scope>
    <source>
        <strain evidence="3">MELC-2E11</strain>
        <tissue evidence="3">Siphon/mantle</tissue>
    </source>
</reference>
<feature type="compositionally biased region" description="Basic and acidic residues" evidence="1">
    <location>
        <begin position="332"/>
        <end position="349"/>
    </location>
</feature>
<organism evidence="3 4">
    <name type="scientific">Mya arenaria</name>
    <name type="common">Soft-shell clam</name>
    <dbReference type="NCBI Taxonomy" id="6604"/>
    <lineage>
        <taxon>Eukaryota</taxon>
        <taxon>Metazoa</taxon>
        <taxon>Spiralia</taxon>
        <taxon>Lophotrochozoa</taxon>
        <taxon>Mollusca</taxon>
        <taxon>Bivalvia</taxon>
        <taxon>Autobranchia</taxon>
        <taxon>Heteroconchia</taxon>
        <taxon>Euheterodonta</taxon>
        <taxon>Imparidentia</taxon>
        <taxon>Neoheterodontei</taxon>
        <taxon>Myida</taxon>
        <taxon>Myoidea</taxon>
        <taxon>Myidae</taxon>
        <taxon>Mya</taxon>
    </lineage>
</organism>
<dbReference type="PANTHER" id="PTHR19303">
    <property type="entry name" value="TRANSPOSON"/>
    <property type="match status" value="1"/>
</dbReference>
<proteinExistence type="predicted"/>
<protein>
    <recommendedName>
        <fullName evidence="2">DDE-1 domain-containing protein</fullName>
    </recommendedName>
</protein>
<feature type="domain" description="DDE-1" evidence="2">
    <location>
        <begin position="44"/>
        <end position="176"/>
    </location>
</feature>
<evidence type="ECO:0000313" key="4">
    <source>
        <dbReference type="Proteomes" id="UP001164746"/>
    </source>
</evidence>
<evidence type="ECO:0000256" key="1">
    <source>
        <dbReference type="SAM" id="MobiDB-lite"/>
    </source>
</evidence>